<reference evidence="2 3" key="1">
    <citation type="submission" date="2020-08" db="EMBL/GenBank/DDBJ databases">
        <title>Genomic Encyclopedia of Type Strains, Phase IV (KMG-IV): sequencing the most valuable type-strain genomes for metagenomic binning, comparative biology and taxonomic classification.</title>
        <authorList>
            <person name="Goeker M."/>
        </authorList>
    </citation>
    <scope>NUCLEOTIDE SEQUENCE [LARGE SCALE GENOMIC DNA]</scope>
    <source>
        <strain evidence="2 3">YIM 65646</strain>
    </source>
</reference>
<organism evidence="2 3">
    <name type="scientific">Phytomonospora endophytica</name>
    <dbReference type="NCBI Taxonomy" id="714109"/>
    <lineage>
        <taxon>Bacteria</taxon>
        <taxon>Bacillati</taxon>
        <taxon>Actinomycetota</taxon>
        <taxon>Actinomycetes</taxon>
        <taxon>Micromonosporales</taxon>
        <taxon>Micromonosporaceae</taxon>
        <taxon>Phytomonospora</taxon>
    </lineage>
</organism>
<keyword evidence="1" id="KW-0472">Membrane</keyword>
<dbReference type="Proteomes" id="UP000548476">
    <property type="component" value="Unassembled WGS sequence"/>
</dbReference>
<protein>
    <submittedName>
        <fullName evidence="2">Putative integral membrane protein</fullName>
    </submittedName>
</protein>
<accession>A0A841FMB7</accession>
<gene>
    <name evidence="2" type="ORF">HNR73_000937</name>
</gene>
<evidence type="ECO:0000256" key="1">
    <source>
        <dbReference type="SAM" id="Phobius"/>
    </source>
</evidence>
<name>A0A841FMB7_9ACTN</name>
<dbReference type="RefSeq" id="WP_260336934.1">
    <property type="nucleotide sequence ID" value="NZ_BONT01000022.1"/>
</dbReference>
<keyword evidence="1" id="KW-1133">Transmembrane helix</keyword>
<comment type="caution">
    <text evidence="2">The sequence shown here is derived from an EMBL/GenBank/DDBJ whole genome shotgun (WGS) entry which is preliminary data.</text>
</comment>
<sequence length="42" mass="4305">MSLPSRPPSARSLWPLVIALLGLVIVGTAVAALVWALTGHVA</sequence>
<dbReference type="EMBL" id="JACHGT010000002">
    <property type="protein sequence ID" value="MBB6033090.1"/>
    <property type="molecule type" value="Genomic_DNA"/>
</dbReference>
<dbReference type="AlphaFoldDB" id="A0A841FMB7"/>
<keyword evidence="3" id="KW-1185">Reference proteome</keyword>
<proteinExistence type="predicted"/>
<evidence type="ECO:0000313" key="3">
    <source>
        <dbReference type="Proteomes" id="UP000548476"/>
    </source>
</evidence>
<feature type="transmembrane region" description="Helical" evidence="1">
    <location>
        <begin position="12"/>
        <end position="37"/>
    </location>
</feature>
<evidence type="ECO:0000313" key="2">
    <source>
        <dbReference type="EMBL" id="MBB6033090.1"/>
    </source>
</evidence>
<keyword evidence="1" id="KW-0812">Transmembrane</keyword>